<protein>
    <submittedName>
        <fullName evidence="2">Glycosyltransferase</fullName>
    </submittedName>
</protein>
<reference evidence="2 3" key="1">
    <citation type="submission" date="2018-11" db="EMBL/GenBank/DDBJ databases">
        <authorList>
            <person name="Na S.W."/>
            <person name="Baik M."/>
        </authorList>
    </citation>
    <scope>NUCLEOTIDE SEQUENCE [LARGE SCALE GENOMIC DNA]</scope>
    <source>
        <strain evidence="2 3">E39</strain>
    </source>
</reference>
<dbReference type="InterPro" id="IPR028098">
    <property type="entry name" value="Glyco_trans_4-like_N"/>
</dbReference>
<dbReference type="Proteomes" id="UP000249375">
    <property type="component" value="Chromosome"/>
</dbReference>
<dbReference type="Gene3D" id="3.40.50.2000">
    <property type="entry name" value="Glycogen Phosphorylase B"/>
    <property type="match status" value="2"/>
</dbReference>
<dbReference type="Pfam" id="PF13692">
    <property type="entry name" value="Glyco_trans_1_4"/>
    <property type="match status" value="1"/>
</dbReference>
<evidence type="ECO:0000259" key="1">
    <source>
        <dbReference type="Pfam" id="PF13439"/>
    </source>
</evidence>
<dbReference type="OrthoDB" id="9768685at2"/>
<dbReference type="GO" id="GO:0016757">
    <property type="term" value="F:glycosyltransferase activity"/>
    <property type="evidence" value="ECO:0007669"/>
    <property type="project" value="UniProtKB-ARBA"/>
</dbReference>
<dbReference type="SUPFAM" id="SSF53756">
    <property type="entry name" value="UDP-Glycosyltransferase/glycogen phosphorylase"/>
    <property type="match status" value="1"/>
</dbReference>
<organism evidence="2 3">
    <name type="scientific">Pseudoprevotella muciniphila</name>
    <dbReference type="NCBI Taxonomy" id="2133944"/>
    <lineage>
        <taxon>Bacteria</taxon>
        <taxon>Pseudomonadati</taxon>
        <taxon>Bacteroidota</taxon>
        <taxon>Bacteroidia</taxon>
        <taxon>Bacteroidales</taxon>
        <taxon>Prevotellaceae</taxon>
        <taxon>Pseudoprevotella</taxon>
    </lineage>
</organism>
<dbReference type="PANTHER" id="PTHR12526">
    <property type="entry name" value="GLYCOSYLTRANSFERASE"/>
    <property type="match status" value="1"/>
</dbReference>
<dbReference type="CDD" id="cd03825">
    <property type="entry name" value="GT4_WcaC-like"/>
    <property type="match status" value="1"/>
</dbReference>
<dbReference type="AlphaFoldDB" id="A0A5P8E712"/>
<dbReference type="RefSeq" id="WP_111899021.1">
    <property type="nucleotide sequence ID" value="NZ_CP033459.1"/>
</dbReference>
<feature type="domain" description="Glycosyltransferase subfamily 4-like N-terminal" evidence="1">
    <location>
        <begin position="13"/>
        <end position="219"/>
    </location>
</feature>
<dbReference type="Pfam" id="PF13439">
    <property type="entry name" value="Glyco_transf_4"/>
    <property type="match status" value="1"/>
</dbReference>
<keyword evidence="3" id="KW-1185">Reference proteome</keyword>
<gene>
    <name evidence="2" type="ORF">C7Y71_006345</name>
</gene>
<accession>A0A5P8E712</accession>
<dbReference type="PANTHER" id="PTHR12526:SF637">
    <property type="entry name" value="GLYCOSYLTRANSFERASE EPSF-RELATED"/>
    <property type="match status" value="1"/>
</dbReference>
<sequence length="419" mass="46605">MRILMVNTSELTGGAAIAANRLMNALNTEGHEARMLVRDRNTESSLVSTIPNGAKQRCDFILERLGIFFENGCRKHRLFEVDTATRGTDITLDKAFQEADIIHLHWINQGMLSLGGIGKILASGKPIVWTMHDMWPFTGICHYSRECTAWQEQCGNCPILRKGNVNDLSHRRFLKKAQVYAKGKITFIGCSDWLADLARQAPLLSGYRIESIPNAIDTDYYQPSSKAQAREALQLPDNKHILLFVAQKATNPIKGIDYLKKALERICEADPSVKDSMQLVIVGLEASTLKEAVPIRATTYEYISDTETMQQLYNAATLLMMPTLQDNLPNTIVEAMACGLPCVGFNVGGLPQLITHHQTGYLAQYKDAADFAEGIKYCLKEGMAEKMAISSREKALANFSQPIVAQRHAALYESLLPHD</sequence>
<name>A0A5P8E712_9BACT</name>
<evidence type="ECO:0000313" key="3">
    <source>
        <dbReference type="Proteomes" id="UP000249375"/>
    </source>
</evidence>
<proteinExistence type="predicted"/>
<keyword evidence="2" id="KW-0808">Transferase</keyword>
<evidence type="ECO:0000313" key="2">
    <source>
        <dbReference type="EMBL" id="QFQ12667.1"/>
    </source>
</evidence>
<dbReference type="KEGG" id="alq:C7Y71_006345"/>
<dbReference type="EMBL" id="CP033459">
    <property type="protein sequence ID" value="QFQ12667.1"/>
    <property type="molecule type" value="Genomic_DNA"/>
</dbReference>